<reference evidence="4" key="2">
    <citation type="submission" date="2020-05" db="UniProtKB">
        <authorList>
            <consortium name="EnsemblMetazoa"/>
        </authorList>
    </citation>
    <scope>IDENTIFICATION</scope>
    <source>
        <strain evidence="4">IAEA</strain>
    </source>
</reference>
<dbReference type="AlphaFoldDB" id="A0A1A9W4E9"/>
<dbReference type="SUPFAM" id="SSF53383">
    <property type="entry name" value="PLP-dependent transferases"/>
    <property type="match status" value="1"/>
</dbReference>
<feature type="domain" description="Serine hydroxymethyltransferase-like" evidence="3">
    <location>
        <begin position="6"/>
        <end position="204"/>
    </location>
</feature>
<organism evidence="4 5">
    <name type="scientific">Glossina brevipalpis</name>
    <dbReference type="NCBI Taxonomy" id="37001"/>
    <lineage>
        <taxon>Eukaryota</taxon>
        <taxon>Metazoa</taxon>
        <taxon>Ecdysozoa</taxon>
        <taxon>Arthropoda</taxon>
        <taxon>Hexapoda</taxon>
        <taxon>Insecta</taxon>
        <taxon>Pterygota</taxon>
        <taxon>Neoptera</taxon>
        <taxon>Endopterygota</taxon>
        <taxon>Diptera</taxon>
        <taxon>Brachycera</taxon>
        <taxon>Muscomorpha</taxon>
        <taxon>Hippoboscoidea</taxon>
        <taxon>Glossinidae</taxon>
        <taxon>Glossina</taxon>
    </lineage>
</organism>
<dbReference type="GO" id="GO:0004372">
    <property type="term" value="F:glycine hydroxymethyltransferase activity"/>
    <property type="evidence" value="ECO:0007669"/>
    <property type="project" value="TreeGrafter"/>
</dbReference>
<keyword evidence="5" id="KW-1185">Reference proteome</keyword>
<dbReference type="PANTHER" id="PTHR11680:SF59">
    <property type="entry name" value="SERINE HYDROXYMETHYLTRANSFERASE, CYTOSOLIC"/>
    <property type="match status" value="1"/>
</dbReference>
<dbReference type="InterPro" id="IPR015421">
    <property type="entry name" value="PyrdxlP-dep_Trfase_major"/>
</dbReference>
<dbReference type="GO" id="GO:0030170">
    <property type="term" value="F:pyridoxal phosphate binding"/>
    <property type="evidence" value="ECO:0007669"/>
    <property type="project" value="TreeGrafter"/>
</dbReference>
<evidence type="ECO:0000259" key="3">
    <source>
        <dbReference type="Pfam" id="PF00464"/>
    </source>
</evidence>
<evidence type="ECO:0000256" key="2">
    <source>
        <dbReference type="ARBA" id="ARBA00022898"/>
    </source>
</evidence>
<dbReference type="VEuPathDB" id="VectorBase:GBRI005900"/>
<accession>A0A1A9W4E9</accession>
<protein>
    <recommendedName>
        <fullName evidence="3">Serine hydroxymethyltransferase-like domain-containing protein</fullName>
    </recommendedName>
</protein>
<dbReference type="UniPathway" id="UPA00193"/>
<dbReference type="GO" id="GO:0005739">
    <property type="term" value="C:mitochondrion"/>
    <property type="evidence" value="ECO:0007669"/>
    <property type="project" value="TreeGrafter"/>
</dbReference>
<evidence type="ECO:0000313" key="4">
    <source>
        <dbReference type="EnsemblMetazoa" id="GBRI005900-PA"/>
    </source>
</evidence>
<dbReference type="InterPro" id="IPR039429">
    <property type="entry name" value="SHMT-like_dom"/>
</dbReference>
<dbReference type="GO" id="GO:0019264">
    <property type="term" value="P:glycine biosynthetic process from serine"/>
    <property type="evidence" value="ECO:0007669"/>
    <property type="project" value="TreeGrafter"/>
</dbReference>
<evidence type="ECO:0000313" key="5">
    <source>
        <dbReference type="Proteomes" id="UP000091820"/>
    </source>
</evidence>
<dbReference type="PANTHER" id="PTHR11680">
    <property type="entry name" value="SERINE HYDROXYMETHYLTRANSFERASE"/>
    <property type="match status" value="1"/>
</dbReference>
<dbReference type="STRING" id="37001.A0A1A9W4E9"/>
<dbReference type="GO" id="GO:0035999">
    <property type="term" value="P:tetrahydrofolate interconversion"/>
    <property type="evidence" value="ECO:0007669"/>
    <property type="project" value="UniProtKB-UniPathway"/>
</dbReference>
<keyword evidence="2" id="KW-0663">Pyridoxal phosphate</keyword>
<reference evidence="5" key="1">
    <citation type="submission" date="2014-03" db="EMBL/GenBank/DDBJ databases">
        <authorList>
            <person name="Aksoy S."/>
            <person name="Warren W."/>
            <person name="Wilson R.K."/>
        </authorList>
    </citation>
    <scope>NUCLEOTIDE SEQUENCE [LARGE SCALE GENOMIC DNA]</scope>
    <source>
        <strain evidence="5">IAEA</strain>
    </source>
</reference>
<dbReference type="InterPro" id="IPR015424">
    <property type="entry name" value="PyrdxlP-dep_Trfase"/>
</dbReference>
<dbReference type="GO" id="GO:0005634">
    <property type="term" value="C:nucleus"/>
    <property type="evidence" value="ECO:0007669"/>
    <property type="project" value="TreeGrafter"/>
</dbReference>
<evidence type="ECO:0000256" key="1">
    <source>
        <dbReference type="ARBA" id="ARBA00001933"/>
    </source>
</evidence>
<proteinExistence type="predicted"/>
<dbReference type="Gene3D" id="3.40.640.10">
    <property type="entry name" value="Type I PLP-dependent aspartate aminotransferase-like (Major domain)"/>
    <property type="match status" value="1"/>
</dbReference>
<name>A0A1A9W4E9_9MUSC</name>
<feature type="domain" description="Serine hydroxymethyltransferase-like" evidence="3">
    <location>
        <begin position="213"/>
        <end position="308"/>
    </location>
</feature>
<sequence>MNILRLLQCLSSCLHNKYSEALLGKGYYGGNQLIDKVELLTQQRALDAFRLKPKEWGVNVKPYSGSLANLAVCTGLLQPHDRLMGLDLPDAGHSTHGYMTANKRVSAASLFFESTPYKVDRETGLIDYDALEATAKLFKPKLIIAGITCYSRCLDYARFRKICDDHDAYFFADMAHVAGLVAANLIPSPFEFPDVRSITAHKTVALTTIQSPQTQVIANARHLCEHLKKCGYHIATGGTDVHLLLVDLRNKKLTESQAEYILEQVSIACNKNIVHGIKSAMNPSGVRFGTPALATRGLIEDGIEAVSTVY</sequence>
<dbReference type="Pfam" id="PF00464">
    <property type="entry name" value="SHMT"/>
    <property type="match status" value="2"/>
</dbReference>
<dbReference type="Proteomes" id="UP000091820">
    <property type="component" value="Unassembled WGS sequence"/>
</dbReference>
<comment type="cofactor">
    <cofactor evidence="1">
        <name>pyridoxal 5'-phosphate</name>
        <dbReference type="ChEBI" id="CHEBI:597326"/>
    </cofactor>
</comment>
<dbReference type="EnsemblMetazoa" id="GBRI005900-RA">
    <property type="protein sequence ID" value="GBRI005900-PA"/>
    <property type="gene ID" value="GBRI005900"/>
</dbReference>
<dbReference type="InterPro" id="IPR049943">
    <property type="entry name" value="Ser_HO-MeTrfase-like"/>
</dbReference>